<evidence type="ECO:0000256" key="4">
    <source>
        <dbReference type="ARBA" id="ARBA00022679"/>
    </source>
</evidence>
<dbReference type="InterPro" id="IPR035965">
    <property type="entry name" value="PAS-like_dom_sf"/>
</dbReference>
<comment type="catalytic activity">
    <reaction evidence="1">
        <text>ATP + protein L-histidine = ADP + protein N-phospho-L-histidine.</text>
        <dbReference type="EC" id="2.7.13.3"/>
    </reaction>
</comment>
<keyword evidence="8" id="KW-0902">Two-component regulatory system</keyword>
<proteinExistence type="predicted"/>
<dbReference type="KEGG" id="sbal:HUE88_13365"/>
<feature type="domain" description="PAS" evidence="12">
    <location>
        <begin position="145"/>
        <end position="179"/>
    </location>
</feature>
<evidence type="ECO:0000256" key="2">
    <source>
        <dbReference type="ARBA" id="ARBA00012438"/>
    </source>
</evidence>
<dbReference type="PANTHER" id="PTHR43065">
    <property type="entry name" value="SENSOR HISTIDINE KINASE"/>
    <property type="match status" value="1"/>
</dbReference>
<dbReference type="PROSITE" id="PS50110">
    <property type="entry name" value="RESPONSE_REGULATORY"/>
    <property type="match status" value="1"/>
</dbReference>
<dbReference type="Gene3D" id="3.30.565.10">
    <property type="entry name" value="Histidine kinase-like ATPase, C-terminal domain"/>
    <property type="match status" value="1"/>
</dbReference>
<keyword evidence="14" id="KW-1185">Reference proteome</keyword>
<dbReference type="Pfam" id="PF02518">
    <property type="entry name" value="HATPase_c"/>
    <property type="match status" value="1"/>
</dbReference>
<dbReference type="InterPro" id="IPR036097">
    <property type="entry name" value="HisK_dim/P_sf"/>
</dbReference>
<evidence type="ECO:0000256" key="6">
    <source>
        <dbReference type="ARBA" id="ARBA00022777"/>
    </source>
</evidence>
<dbReference type="Proteomes" id="UP000593994">
    <property type="component" value="Chromosome"/>
</dbReference>
<dbReference type="SUPFAM" id="SSF55785">
    <property type="entry name" value="PYP-like sensor domain (PAS domain)"/>
    <property type="match status" value="1"/>
</dbReference>
<dbReference type="GO" id="GO:0000155">
    <property type="term" value="F:phosphorelay sensor kinase activity"/>
    <property type="evidence" value="ECO:0007669"/>
    <property type="project" value="InterPro"/>
</dbReference>
<name>A0A7S7LWV6_9BACT</name>
<dbReference type="CDD" id="cd00156">
    <property type="entry name" value="REC"/>
    <property type="match status" value="1"/>
</dbReference>
<dbReference type="RefSeq" id="WP_194369748.1">
    <property type="nucleotide sequence ID" value="NZ_CP054492.1"/>
</dbReference>
<evidence type="ECO:0000313" key="14">
    <source>
        <dbReference type="Proteomes" id="UP000593994"/>
    </source>
</evidence>
<dbReference type="Gene3D" id="3.40.50.2300">
    <property type="match status" value="1"/>
</dbReference>
<dbReference type="PROSITE" id="PS50109">
    <property type="entry name" value="HIS_KIN"/>
    <property type="match status" value="1"/>
</dbReference>
<organism evidence="13 14">
    <name type="scientific">Candidatus Sulfurimonas baltica</name>
    <dbReference type="NCBI Taxonomy" id="2740404"/>
    <lineage>
        <taxon>Bacteria</taxon>
        <taxon>Pseudomonadati</taxon>
        <taxon>Campylobacterota</taxon>
        <taxon>Epsilonproteobacteria</taxon>
        <taxon>Campylobacterales</taxon>
        <taxon>Sulfurimonadaceae</taxon>
        <taxon>Sulfurimonas</taxon>
    </lineage>
</organism>
<dbReference type="InterPro" id="IPR003661">
    <property type="entry name" value="HisK_dim/P_dom"/>
</dbReference>
<feature type="domain" description="Histidine kinase" evidence="10">
    <location>
        <begin position="385"/>
        <end position="601"/>
    </location>
</feature>
<evidence type="ECO:0000313" key="13">
    <source>
        <dbReference type="EMBL" id="QOY52054.1"/>
    </source>
</evidence>
<dbReference type="Gene3D" id="3.30.450.20">
    <property type="entry name" value="PAS domain"/>
    <property type="match status" value="1"/>
</dbReference>
<dbReference type="Gene3D" id="1.10.287.130">
    <property type="match status" value="1"/>
</dbReference>
<sequence>MNKSDFIKTILVLINKDDDSQLSLITDNLEDYFFNVEVIKVFTTKEAFKILNSTEVDLIIYSVNENNIEYLIKNELTKIPLLLVSTNTFFEEIENKVFKLPPFDFLTKPIKEKLLVSKINNYFKIYDSVKLKTKIIDENIIYSEIDLNGIIKYVSQPLVNISGFTKNELITQEYFENVLDISIDEQKKIWESIQNSKTWMGILKKRKKNDEHYIAKTTITPLYENGILLGYYSHEQDVTSEISDKARMQEILDAQYSLIIILDNKVIIESNKTLFYHFGYKNIDDFKSKHKCICDLFIQENESSIMPKMGDKYWVDYVMQNNNLTNKAYLRDKNENIRIYDVHYRGKISNNQYIIVFTDITQLEEKSEILSKQSRLAAMGEMISMIAHQWRQPLTAISGLTTKQNLKKRMNQETAEDWQEFVNKHKDLVNYMSKTIDDFRYFFKEQQLQSLTIENIINKTYKLTTPLFEKHNVEYKINYKSDGLKDVSILTASSKLDQVFINLYKNALDEFISNKKQNPKIWVNCEIKDEKIVFEICDNAGGIPEDILSKIFDPYFSTKSDNGTGLGLYMSKTIIEEHLKGSLEAINKNAGACFTLKLPII</sequence>
<dbReference type="SMART" id="SM00387">
    <property type="entry name" value="HATPase_c"/>
    <property type="match status" value="1"/>
</dbReference>
<keyword evidence="3" id="KW-0597">Phosphoprotein</keyword>
<dbReference type="SMART" id="SM00388">
    <property type="entry name" value="HisKA"/>
    <property type="match status" value="1"/>
</dbReference>
<evidence type="ECO:0000259" key="12">
    <source>
        <dbReference type="PROSITE" id="PS50112"/>
    </source>
</evidence>
<feature type="domain" description="Response regulatory" evidence="11">
    <location>
        <begin position="11"/>
        <end position="123"/>
    </location>
</feature>
<dbReference type="EMBL" id="CP054492">
    <property type="protein sequence ID" value="QOY52054.1"/>
    <property type="molecule type" value="Genomic_DNA"/>
</dbReference>
<dbReference type="InterPro" id="IPR011006">
    <property type="entry name" value="CheY-like_superfamily"/>
</dbReference>
<evidence type="ECO:0000256" key="3">
    <source>
        <dbReference type="ARBA" id="ARBA00022553"/>
    </source>
</evidence>
<dbReference type="AlphaFoldDB" id="A0A7S7LWV6"/>
<evidence type="ECO:0000256" key="1">
    <source>
        <dbReference type="ARBA" id="ARBA00000085"/>
    </source>
</evidence>
<dbReference type="InterPro" id="IPR000014">
    <property type="entry name" value="PAS"/>
</dbReference>
<keyword evidence="6" id="KW-0418">Kinase</keyword>
<dbReference type="NCBIfam" id="TIGR00229">
    <property type="entry name" value="sensory_box"/>
    <property type="match status" value="1"/>
</dbReference>
<dbReference type="CDD" id="cd00130">
    <property type="entry name" value="PAS"/>
    <property type="match status" value="1"/>
</dbReference>
<comment type="caution">
    <text evidence="9">Lacks conserved residue(s) required for the propagation of feature annotation.</text>
</comment>
<keyword evidence="5" id="KW-0547">Nucleotide-binding</keyword>
<dbReference type="InterPro" id="IPR001789">
    <property type="entry name" value="Sig_transdc_resp-reg_receiver"/>
</dbReference>
<keyword evidence="4" id="KW-0808">Transferase</keyword>
<dbReference type="GO" id="GO:0005524">
    <property type="term" value="F:ATP binding"/>
    <property type="evidence" value="ECO:0007669"/>
    <property type="project" value="UniProtKB-KW"/>
</dbReference>
<dbReference type="CDD" id="cd00082">
    <property type="entry name" value="HisKA"/>
    <property type="match status" value="1"/>
</dbReference>
<dbReference type="InterPro" id="IPR004358">
    <property type="entry name" value="Sig_transdc_His_kin-like_C"/>
</dbReference>
<gene>
    <name evidence="13" type="ORF">HUE88_13365</name>
</gene>
<evidence type="ECO:0000256" key="7">
    <source>
        <dbReference type="ARBA" id="ARBA00022840"/>
    </source>
</evidence>
<evidence type="ECO:0000256" key="9">
    <source>
        <dbReference type="PROSITE-ProRule" id="PRU00169"/>
    </source>
</evidence>
<dbReference type="InterPro" id="IPR005467">
    <property type="entry name" value="His_kinase_dom"/>
</dbReference>
<dbReference type="PANTHER" id="PTHR43065:SF10">
    <property type="entry name" value="PEROXIDE STRESS-ACTIVATED HISTIDINE KINASE MAK3"/>
    <property type="match status" value="1"/>
</dbReference>
<dbReference type="SUPFAM" id="SSF47384">
    <property type="entry name" value="Homodimeric domain of signal transducing histidine kinase"/>
    <property type="match status" value="1"/>
</dbReference>
<evidence type="ECO:0000259" key="11">
    <source>
        <dbReference type="PROSITE" id="PS50110"/>
    </source>
</evidence>
<dbReference type="SUPFAM" id="SSF55874">
    <property type="entry name" value="ATPase domain of HSP90 chaperone/DNA topoisomerase II/histidine kinase"/>
    <property type="match status" value="1"/>
</dbReference>
<keyword evidence="7" id="KW-0067">ATP-binding</keyword>
<protein>
    <recommendedName>
        <fullName evidence="2">histidine kinase</fullName>
        <ecNumber evidence="2">2.7.13.3</ecNumber>
    </recommendedName>
</protein>
<reference evidence="13 14" key="1">
    <citation type="submission" date="2020-05" db="EMBL/GenBank/DDBJ databases">
        <title>Sulfurimonas marisnigri, sp. nov., and Sulfurimonas baltica, sp. nov., manganese oxide reducing chemolithoautotrophs of the class Epsilonproteobacteria isolated from the pelagic redoxclines of the Black and Baltic Seas and emended description of the genus Sulfurimonas.</title>
        <authorList>
            <person name="Henkel J.V."/>
            <person name="Laudan C."/>
            <person name="Werner J."/>
            <person name="Neu T."/>
            <person name="Plewe S."/>
            <person name="Sproer C."/>
            <person name="Bunk B."/>
            <person name="Schulz-Vogt H.N."/>
        </authorList>
    </citation>
    <scope>NUCLEOTIDE SEQUENCE [LARGE SCALE GENOMIC DNA]</scope>
    <source>
        <strain evidence="13 14">GD2</strain>
    </source>
</reference>
<dbReference type="PROSITE" id="PS50112">
    <property type="entry name" value="PAS"/>
    <property type="match status" value="1"/>
</dbReference>
<dbReference type="InterPro" id="IPR003594">
    <property type="entry name" value="HATPase_dom"/>
</dbReference>
<accession>A0A7S7LWV6</accession>
<evidence type="ECO:0000256" key="5">
    <source>
        <dbReference type="ARBA" id="ARBA00022741"/>
    </source>
</evidence>
<evidence type="ECO:0000259" key="10">
    <source>
        <dbReference type="PROSITE" id="PS50109"/>
    </source>
</evidence>
<dbReference type="EC" id="2.7.13.3" evidence="2"/>
<dbReference type="SUPFAM" id="SSF52172">
    <property type="entry name" value="CheY-like"/>
    <property type="match status" value="1"/>
</dbReference>
<evidence type="ECO:0000256" key="8">
    <source>
        <dbReference type="ARBA" id="ARBA00023012"/>
    </source>
</evidence>
<dbReference type="Pfam" id="PF13426">
    <property type="entry name" value="PAS_9"/>
    <property type="match status" value="1"/>
</dbReference>
<dbReference type="Pfam" id="PF00512">
    <property type="entry name" value="HisKA"/>
    <property type="match status" value="1"/>
</dbReference>
<dbReference type="PRINTS" id="PR00344">
    <property type="entry name" value="BCTRLSENSOR"/>
</dbReference>
<dbReference type="InterPro" id="IPR036890">
    <property type="entry name" value="HATPase_C_sf"/>
</dbReference>